<evidence type="ECO:0000259" key="7">
    <source>
        <dbReference type="Pfam" id="PF01490"/>
    </source>
</evidence>
<evidence type="ECO:0000313" key="9">
    <source>
        <dbReference type="Proteomes" id="UP000054266"/>
    </source>
</evidence>
<keyword evidence="3 6" id="KW-0812">Transmembrane</keyword>
<dbReference type="PANTHER" id="PTHR22950">
    <property type="entry name" value="AMINO ACID TRANSPORTER"/>
    <property type="match status" value="1"/>
</dbReference>
<feature type="domain" description="Amino acid transporter transmembrane" evidence="7">
    <location>
        <begin position="68"/>
        <end position="460"/>
    </location>
</feature>
<feature type="transmembrane region" description="Helical" evidence="6">
    <location>
        <begin position="326"/>
        <end position="351"/>
    </location>
</feature>
<evidence type="ECO:0000256" key="6">
    <source>
        <dbReference type="SAM" id="Phobius"/>
    </source>
</evidence>
<evidence type="ECO:0000313" key="8">
    <source>
        <dbReference type="EMBL" id="KIW72114.1"/>
    </source>
</evidence>
<dbReference type="STRING" id="5601.A0A0D2GIE4"/>
<feature type="transmembrane region" description="Helical" evidence="6">
    <location>
        <begin position="283"/>
        <end position="306"/>
    </location>
</feature>
<comment type="subcellular location">
    <subcellularLocation>
        <location evidence="1">Membrane</location>
        <topology evidence="1">Multi-pass membrane protein</topology>
    </subcellularLocation>
</comment>
<evidence type="ECO:0000256" key="1">
    <source>
        <dbReference type="ARBA" id="ARBA00004141"/>
    </source>
</evidence>
<sequence>MSVTEAPKSFTEGMDDKKMINEFHTMRVDPDTESMKVGEVDTGVNRKGFFGEAAQAGGKQYRVLGRYKTLMVFVHVEIGLGVLSLASVCKVLGLIPGLIAMLFVGLIATYTPWIYLQYWKQAPHVDNIADLMGVLGGRPLYIIGAIGWMINVSFTCASASLTMSVAFNTLSGHSLCTAGFVGVAAICCYVLSIPRSMNFVAWFSGPAIIGIIVPLLTVIISLGVARPQQAEPGWQKEMHLFGHPTFRQGLSSFMSIVYSFGGRQALITIMAEMKDPAKDFMPAMYMLQSFGIPLYIVAGTAIYGLAGQYTTSPALGSAPLIPAKAAYGIVLFTLFNTGMLYGHAGIKFLYVAVLRDWLKIPDQGTMNTVKTWGIWIGLGTAFWTVCFIIANAIPSFNSIIGVASALISIWFSYGIPAMCWLHLNWDNQFRDWKMTIKSLLHYLLIACSAFLCVAGMWAAIEGLIVLFQGSVHGPFTCADNSLF</sequence>
<comment type="similarity">
    <text evidence="2">Belongs to the amino acid/polyamine transporter 2 family.</text>
</comment>
<accession>A0A0D2GIE4</accession>
<dbReference type="GO" id="GO:0015179">
    <property type="term" value="F:L-amino acid transmembrane transporter activity"/>
    <property type="evidence" value="ECO:0007669"/>
    <property type="project" value="TreeGrafter"/>
</dbReference>
<evidence type="ECO:0000256" key="4">
    <source>
        <dbReference type="ARBA" id="ARBA00022989"/>
    </source>
</evidence>
<keyword evidence="5 6" id="KW-0472">Membrane</keyword>
<feature type="transmembrane region" description="Helical" evidence="6">
    <location>
        <begin position="128"/>
        <end position="150"/>
    </location>
</feature>
<name>A0A0D2GIE4_9EURO</name>
<dbReference type="Pfam" id="PF01490">
    <property type="entry name" value="Aa_trans"/>
    <property type="match status" value="1"/>
</dbReference>
<feature type="transmembrane region" description="Helical" evidence="6">
    <location>
        <begin position="94"/>
        <end position="116"/>
    </location>
</feature>
<protein>
    <recommendedName>
        <fullName evidence="7">Amino acid transporter transmembrane domain-containing protein</fullName>
    </recommendedName>
</protein>
<feature type="transmembrane region" description="Helical" evidence="6">
    <location>
        <begin position="245"/>
        <end position="262"/>
    </location>
</feature>
<dbReference type="Proteomes" id="UP000054266">
    <property type="component" value="Unassembled WGS sequence"/>
</dbReference>
<keyword evidence="9" id="KW-1185">Reference proteome</keyword>
<feature type="transmembrane region" description="Helical" evidence="6">
    <location>
        <begin position="399"/>
        <end position="421"/>
    </location>
</feature>
<feature type="transmembrane region" description="Helical" evidence="6">
    <location>
        <begin position="170"/>
        <end position="192"/>
    </location>
</feature>
<dbReference type="AlphaFoldDB" id="A0A0D2GIE4"/>
<dbReference type="Gene3D" id="1.20.1740.10">
    <property type="entry name" value="Amino acid/polyamine transporter I"/>
    <property type="match status" value="1"/>
</dbReference>
<keyword evidence="4 6" id="KW-1133">Transmembrane helix</keyword>
<dbReference type="GO" id="GO:0016020">
    <property type="term" value="C:membrane"/>
    <property type="evidence" value="ECO:0007669"/>
    <property type="project" value="UniProtKB-SubCell"/>
</dbReference>
<feature type="transmembrane region" description="Helical" evidence="6">
    <location>
        <begin position="442"/>
        <end position="460"/>
    </location>
</feature>
<evidence type="ECO:0000256" key="2">
    <source>
        <dbReference type="ARBA" id="ARBA00008066"/>
    </source>
</evidence>
<feature type="transmembrane region" description="Helical" evidence="6">
    <location>
        <begin position="372"/>
        <end position="393"/>
    </location>
</feature>
<proteinExistence type="inferred from homology"/>
<organism evidence="8 9">
    <name type="scientific">Phialophora macrospora</name>
    <dbReference type="NCBI Taxonomy" id="1851006"/>
    <lineage>
        <taxon>Eukaryota</taxon>
        <taxon>Fungi</taxon>
        <taxon>Dikarya</taxon>
        <taxon>Ascomycota</taxon>
        <taxon>Pezizomycotina</taxon>
        <taxon>Eurotiomycetes</taxon>
        <taxon>Chaetothyriomycetidae</taxon>
        <taxon>Chaetothyriales</taxon>
        <taxon>Herpotrichiellaceae</taxon>
        <taxon>Phialophora</taxon>
    </lineage>
</organism>
<feature type="transmembrane region" description="Helical" evidence="6">
    <location>
        <begin position="199"/>
        <end position="225"/>
    </location>
</feature>
<evidence type="ECO:0000256" key="5">
    <source>
        <dbReference type="ARBA" id="ARBA00023136"/>
    </source>
</evidence>
<dbReference type="HOGENOM" id="CLU_027816_3_0_1"/>
<dbReference type="EMBL" id="KN846956">
    <property type="protein sequence ID" value="KIW72114.1"/>
    <property type="molecule type" value="Genomic_DNA"/>
</dbReference>
<dbReference type="InterPro" id="IPR013057">
    <property type="entry name" value="AA_transpt_TM"/>
</dbReference>
<gene>
    <name evidence="8" type="ORF">PV04_00334</name>
</gene>
<evidence type="ECO:0000256" key="3">
    <source>
        <dbReference type="ARBA" id="ARBA00022692"/>
    </source>
</evidence>
<feature type="transmembrane region" description="Helical" evidence="6">
    <location>
        <begin position="69"/>
        <end position="88"/>
    </location>
</feature>
<reference evidence="8 9" key="1">
    <citation type="submission" date="2015-01" db="EMBL/GenBank/DDBJ databases">
        <title>The Genome Sequence of Capronia semiimmersa CBS27337.</title>
        <authorList>
            <consortium name="The Broad Institute Genomics Platform"/>
            <person name="Cuomo C."/>
            <person name="de Hoog S."/>
            <person name="Gorbushina A."/>
            <person name="Stielow B."/>
            <person name="Teixiera M."/>
            <person name="Abouelleil A."/>
            <person name="Chapman S.B."/>
            <person name="Priest M."/>
            <person name="Young S.K."/>
            <person name="Wortman J."/>
            <person name="Nusbaum C."/>
            <person name="Birren B."/>
        </authorList>
    </citation>
    <scope>NUCLEOTIDE SEQUENCE [LARGE SCALE GENOMIC DNA]</scope>
    <source>
        <strain evidence="8 9">CBS 27337</strain>
    </source>
</reference>
<dbReference type="PANTHER" id="PTHR22950:SF479">
    <property type="entry name" value="AMINO ACID TRANSPORTER (EUROFUNG)-RELATED"/>
    <property type="match status" value="1"/>
</dbReference>